<gene>
    <name evidence="1" type="ORF">RKD21_000208</name>
</gene>
<evidence type="ECO:0000313" key="1">
    <source>
        <dbReference type="EMBL" id="MEY9809951.1"/>
    </source>
</evidence>
<evidence type="ECO:0000313" key="2">
    <source>
        <dbReference type="Proteomes" id="UP001565447"/>
    </source>
</evidence>
<reference evidence="1" key="1">
    <citation type="submission" date="2024-07" db="EMBL/GenBank/DDBJ databases">
        <title>Genome sequencing of plant associated microbes to promote plant fitness in Sorghum bicolor and Oryza sativa.</title>
        <authorList>
            <person name="Coleman-Derr D."/>
        </authorList>
    </citation>
    <scope>NUCLEOTIDE SEQUENCE</scope>
    <source>
        <strain evidence="1">SAI-173</strain>
    </source>
</reference>
<organism evidence="1 2">
    <name type="scientific">Streptomyces albogriseolus</name>
    <dbReference type="NCBI Taxonomy" id="1887"/>
    <lineage>
        <taxon>Bacteria</taxon>
        <taxon>Bacillati</taxon>
        <taxon>Actinomycetota</taxon>
        <taxon>Actinomycetes</taxon>
        <taxon>Kitasatosporales</taxon>
        <taxon>Streptomycetaceae</taxon>
        <taxon>Streptomyces</taxon>
        <taxon>Streptomyces albogriseolus group</taxon>
    </lineage>
</organism>
<name>A0ACC6UF32_STRAO</name>
<protein>
    <submittedName>
        <fullName evidence="1">Uncharacterized protein</fullName>
    </submittedName>
</protein>
<dbReference type="Proteomes" id="UP001565447">
    <property type="component" value="Unassembled WGS sequence"/>
</dbReference>
<comment type="caution">
    <text evidence="1">The sequence shown here is derived from an EMBL/GenBank/DDBJ whole genome shotgun (WGS) entry which is preliminary data.</text>
</comment>
<proteinExistence type="predicted"/>
<sequence length="84" mass="9259">MTTLADRIEPIELDEYVQALDRAFAPFSTTHHAITGHVVEIDGDRATIHAHVRAEHWVPEETGRRGPARAGRAAPSRRAAKPSL</sequence>
<accession>A0ACC6UF32</accession>
<dbReference type="EMBL" id="JBGCBD010000001">
    <property type="protein sequence ID" value="MEY9809951.1"/>
    <property type="molecule type" value="Genomic_DNA"/>
</dbReference>
<keyword evidence="2" id="KW-1185">Reference proteome</keyword>